<gene>
    <name evidence="2" type="ORF">HIM_10048</name>
</gene>
<dbReference type="OrthoDB" id="3210850at2759"/>
<keyword evidence="1" id="KW-1133">Transmembrane helix</keyword>
<dbReference type="EMBL" id="KQ030619">
    <property type="protein sequence ID" value="KJZ70545.1"/>
    <property type="molecule type" value="Genomic_DNA"/>
</dbReference>
<feature type="transmembrane region" description="Helical" evidence="1">
    <location>
        <begin position="75"/>
        <end position="96"/>
    </location>
</feature>
<feature type="transmembrane region" description="Helical" evidence="1">
    <location>
        <begin position="167"/>
        <end position="188"/>
    </location>
</feature>
<evidence type="ECO:0008006" key="4">
    <source>
        <dbReference type="Google" id="ProtNLM"/>
    </source>
</evidence>
<keyword evidence="3" id="KW-1185">Reference proteome</keyword>
<reference evidence="2 3" key="1">
    <citation type="journal article" date="2014" name="Genome Biol. Evol.">
        <title>Comparative genomics and transcriptomics analyses reveal divergent lifestyle features of nematode endoparasitic fungus Hirsutella minnesotensis.</title>
        <authorList>
            <person name="Lai Y."/>
            <person name="Liu K."/>
            <person name="Zhang X."/>
            <person name="Zhang X."/>
            <person name="Li K."/>
            <person name="Wang N."/>
            <person name="Shu C."/>
            <person name="Wu Y."/>
            <person name="Wang C."/>
            <person name="Bushley K.E."/>
            <person name="Xiang M."/>
            <person name="Liu X."/>
        </authorList>
    </citation>
    <scope>NUCLEOTIDE SEQUENCE [LARGE SCALE GENOMIC DNA]</scope>
    <source>
        <strain evidence="2 3">3608</strain>
    </source>
</reference>
<dbReference type="Proteomes" id="UP000054481">
    <property type="component" value="Unassembled WGS sequence"/>
</dbReference>
<accession>A0A0F7ZKG9</accession>
<feature type="transmembrane region" description="Helical" evidence="1">
    <location>
        <begin position="45"/>
        <end position="69"/>
    </location>
</feature>
<organism evidence="2 3">
    <name type="scientific">Hirsutella minnesotensis 3608</name>
    <dbReference type="NCBI Taxonomy" id="1043627"/>
    <lineage>
        <taxon>Eukaryota</taxon>
        <taxon>Fungi</taxon>
        <taxon>Dikarya</taxon>
        <taxon>Ascomycota</taxon>
        <taxon>Pezizomycotina</taxon>
        <taxon>Sordariomycetes</taxon>
        <taxon>Hypocreomycetidae</taxon>
        <taxon>Hypocreales</taxon>
        <taxon>Ophiocordycipitaceae</taxon>
        <taxon>Hirsutella</taxon>
    </lineage>
</organism>
<feature type="transmembrane region" description="Helical" evidence="1">
    <location>
        <begin position="209"/>
        <end position="234"/>
    </location>
</feature>
<proteinExistence type="predicted"/>
<protein>
    <recommendedName>
        <fullName evidence="4">G-protein coupled receptors family 1 profile domain-containing protein</fullName>
    </recommendedName>
</protein>
<feature type="transmembrane region" description="Helical" evidence="1">
    <location>
        <begin position="125"/>
        <end position="147"/>
    </location>
</feature>
<dbReference type="AlphaFoldDB" id="A0A0F7ZKG9"/>
<dbReference type="PANTHER" id="PTHR38848:SF3">
    <property type="entry name" value="G-PROTEIN COUPLED RECEPTORS FAMILY 3 PROFILE DOMAIN-CONTAINING PROTEIN"/>
    <property type="match status" value="1"/>
</dbReference>
<feature type="transmembrane region" description="Helical" evidence="1">
    <location>
        <begin position="12"/>
        <end position="33"/>
    </location>
</feature>
<evidence type="ECO:0000313" key="3">
    <source>
        <dbReference type="Proteomes" id="UP000054481"/>
    </source>
</evidence>
<keyword evidence="1" id="KW-0472">Membrane</keyword>
<name>A0A0F7ZKG9_9HYPO</name>
<evidence type="ECO:0000313" key="2">
    <source>
        <dbReference type="EMBL" id="KJZ70545.1"/>
    </source>
</evidence>
<sequence>MSEAEIKGVPLVGQVFAMLLSLASTTVLTLFFVQRIAGVQSWRRLPFVSWLVFAIYIDSYLFVFATAILQHSVGVNSSLSTCEGAILLCLVCYVTTKVANEIHKHLDQKAHVIRGSRKPRLRSKLYIFNSFGMLGIYLVVALLNFIFRIAKIENGVCIIGMKGLAMIPLISFDTIVNVYLTCLFIIPLRKLRSFNQMAHTSSHMRLQRVAFRTLVGAVATLISSIINLTVLMVLKGEPGWICLMCCNGDILFSAAVVQWVTNGDAVGATNAGSSHRHGGRAPCDSEALCEMQPTRSSADRNSIFNVIKHSPDPNFPAEKGPRTPLGVVVTTTIQHETESGTAQRSSSNIRKEQPNFEFVSQGRKVGPQTSIIGG</sequence>
<evidence type="ECO:0000256" key="1">
    <source>
        <dbReference type="SAM" id="Phobius"/>
    </source>
</evidence>
<dbReference type="PANTHER" id="PTHR38848">
    <property type="entry name" value="G-PROTEIN COUPLED RECEPTORS FAMILY 3 PROFILE DOMAIN-CONTAINING PROTEIN"/>
    <property type="match status" value="1"/>
</dbReference>
<keyword evidence="1" id="KW-0812">Transmembrane</keyword>